<gene>
    <name evidence="3" type="ORF">JKP88DRAFT_252830</name>
</gene>
<dbReference type="Proteomes" id="UP000664859">
    <property type="component" value="Unassembled WGS sequence"/>
</dbReference>
<evidence type="ECO:0000256" key="2">
    <source>
        <dbReference type="SAM" id="SignalP"/>
    </source>
</evidence>
<evidence type="ECO:0000256" key="1">
    <source>
        <dbReference type="SAM" id="MobiDB-lite"/>
    </source>
</evidence>
<evidence type="ECO:0000313" key="3">
    <source>
        <dbReference type="EMBL" id="KAG5189484.1"/>
    </source>
</evidence>
<feature type="compositionally biased region" description="Low complexity" evidence="1">
    <location>
        <begin position="541"/>
        <end position="555"/>
    </location>
</feature>
<feature type="chain" id="PRO_5032699372" evidence="2">
    <location>
        <begin position="22"/>
        <end position="600"/>
    </location>
</feature>
<evidence type="ECO:0000313" key="4">
    <source>
        <dbReference type="Proteomes" id="UP000664859"/>
    </source>
</evidence>
<feature type="region of interest" description="Disordered" evidence="1">
    <location>
        <begin position="516"/>
        <end position="563"/>
    </location>
</feature>
<proteinExistence type="predicted"/>
<name>A0A835ZFF3_9STRA</name>
<keyword evidence="4" id="KW-1185">Reference proteome</keyword>
<keyword evidence="2" id="KW-0732">Signal</keyword>
<dbReference type="EMBL" id="JAFCMP010000049">
    <property type="protein sequence ID" value="KAG5189484.1"/>
    <property type="molecule type" value="Genomic_DNA"/>
</dbReference>
<sequence>MAPPRPLLSIGMCQLISTAFADGAALQLRDDGQQYSIDTLAAMLMSHAAPGTWRKPRIAAELSQAAQKTLKAGTGLNGIIGPRDLQRLIAKLNALASAVLQKGAPEQELQVMPSAADAQPALPLGTAAAARTVAAAPSAAGSVRTAGAADLAPREVPKRVRINDAPEIAPPPPGVPVDSSMAGVAMQLRCVYCAQGPRPQYASTNDAMAKLVSAAAIVEGATAEVTAEQTRGQARLGTPPPMHVAPPPQQQADIGAQAAVAATLHAAGIVFISELKKLDSRLAELYAIAAKDPETKVALLSISRASADAAIAAVAAACHCVRAGNNASDMQALVRVAVDKVNEVHETIRQSKERAAAFLRRCATAILNLRSCADSLQAANSTARAATLSESTMVEVRDAMTSAQAAVQACHVRTQRPITADMVSDDAVAADEEQAATAAVRKVAEAEAVVAREIAAERRIQPWRRVVRTMAVAATDYREVRAKNATDRQHAAAEAARTMALLRQEDASATAAIARPATSAPPRPASNHVNEETSNGAQPSGAGRPNGPNSRRNNALFSNRDRPAPAMSAGALLLRQRSRADVVQFVLTFRIAATASNERI</sequence>
<protein>
    <submittedName>
        <fullName evidence="3">Uncharacterized protein</fullName>
    </submittedName>
</protein>
<comment type="caution">
    <text evidence="3">The sequence shown here is derived from an EMBL/GenBank/DDBJ whole genome shotgun (WGS) entry which is preliminary data.</text>
</comment>
<accession>A0A835ZFF3</accession>
<organism evidence="3 4">
    <name type="scientific">Tribonema minus</name>
    <dbReference type="NCBI Taxonomy" id="303371"/>
    <lineage>
        <taxon>Eukaryota</taxon>
        <taxon>Sar</taxon>
        <taxon>Stramenopiles</taxon>
        <taxon>Ochrophyta</taxon>
        <taxon>PX clade</taxon>
        <taxon>Xanthophyceae</taxon>
        <taxon>Tribonematales</taxon>
        <taxon>Tribonemataceae</taxon>
        <taxon>Tribonema</taxon>
    </lineage>
</organism>
<feature type="signal peptide" evidence="2">
    <location>
        <begin position="1"/>
        <end position="21"/>
    </location>
</feature>
<dbReference type="AlphaFoldDB" id="A0A835ZFF3"/>
<reference evidence="3" key="1">
    <citation type="submission" date="2021-02" db="EMBL/GenBank/DDBJ databases">
        <title>First Annotated Genome of the Yellow-green Alga Tribonema minus.</title>
        <authorList>
            <person name="Mahan K.M."/>
        </authorList>
    </citation>
    <scope>NUCLEOTIDE SEQUENCE</scope>
    <source>
        <strain evidence="3">UTEX B ZZ1240</strain>
    </source>
</reference>